<keyword evidence="2" id="KW-1185">Reference proteome</keyword>
<dbReference type="EMBL" id="KL897493">
    <property type="protein sequence ID" value="KGL84548.1"/>
    <property type="molecule type" value="Genomic_DNA"/>
</dbReference>
<feature type="non-terminal residue" evidence="1">
    <location>
        <position position="61"/>
    </location>
</feature>
<organism evidence="1 2">
    <name type="scientific">Tinamus guttatus</name>
    <name type="common">White-throated tinamou</name>
    <dbReference type="NCBI Taxonomy" id="94827"/>
    <lineage>
        <taxon>Eukaryota</taxon>
        <taxon>Metazoa</taxon>
        <taxon>Chordata</taxon>
        <taxon>Craniata</taxon>
        <taxon>Vertebrata</taxon>
        <taxon>Euteleostomi</taxon>
        <taxon>Archelosauria</taxon>
        <taxon>Archosauria</taxon>
        <taxon>Dinosauria</taxon>
        <taxon>Saurischia</taxon>
        <taxon>Theropoda</taxon>
        <taxon>Coelurosauria</taxon>
        <taxon>Aves</taxon>
        <taxon>Palaeognathae</taxon>
        <taxon>Tinamiformes</taxon>
        <taxon>Tinamidae</taxon>
        <taxon>Tinamus</taxon>
    </lineage>
</organism>
<gene>
    <name evidence="1" type="ORF">N309_14065</name>
</gene>
<dbReference type="Proteomes" id="UP000053641">
    <property type="component" value="Unassembled WGS sequence"/>
</dbReference>
<evidence type="ECO:0000313" key="2">
    <source>
        <dbReference type="Proteomes" id="UP000053641"/>
    </source>
</evidence>
<sequence>EGPASVPVAPLLSPLLPWHWLSCSLLPPSPAPMTVCLEASSLVRQTRRFGVHRLEEATQGP</sequence>
<accession>A0A099ZTW0</accession>
<protein>
    <submittedName>
        <fullName evidence="1">Uncharacterized protein</fullName>
    </submittedName>
</protein>
<dbReference type="AlphaFoldDB" id="A0A099ZTW0"/>
<feature type="non-terminal residue" evidence="1">
    <location>
        <position position="1"/>
    </location>
</feature>
<reference evidence="1 2" key="1">
    <citation type="submission" date="2014-06" db="EMBL/GenBank/DDBJ databases">
        <title>Genome evolution of avian class.</title>
        <authorList>
            <person name="Zhang G."/>
            <person name="Li C."/>
        </authorList>
    </citation>
    <scope>NUCLEOTIDE SEQUENCE [LARGE SCALE GENOMIC DNA]</scope>
    <source>
        <strain evidence="1">BGI_N309</strain>
    </source>
</reference>
<name>A0A099ZTW0_TINGU</name>
<proteinExistence type="predicted"/>
<evidence type="ECO:0000313" key="1">
    <source>
        <dbReference type="EMBL" id="KGL84548.1"/>
    </source>
</evidence>